<proteinExistence type="predicted"/>
<keyword evidence="1" id="KW-1133">Transmembrane helix</keyword>
<dbReference type="EMBL" id="QZKU01000043">
    <property type="protein sequence ID" value="RJP23738.1"/>
    <property type="molecule type" value="Genomic_DNA"/>
</dbReference>
<accession>A0A3A4NT64</accession>
<evidence type="ECO:0000256" key="1">
    <source>
        <dbReference type="SAM" id="Phobius"/>
    </source>
</evidence>
<sequence length="135" mass="14259">MTGDGFLKKSESGVTLIELIVAMTVLTFGVVAALSILVEAHKSNSFARAKTMAINAAEQQIEEIFERDPTMIMTFNNRTFAVGDLVGPGGNPPGSVIVDINEPHQVTVTVAWQGSGTLPSGTVSINAIRSEANRS</sequence>
<feature type="transmembrane region" description="Helical" evidence="1">
    <location>
        <begin position="16"/>
        <end position="38"/>
    </location>
</feature>
<dbReference type="Proteomes" id="UP000265882">
    <property type="component" value="Unassembled WGS sequence"/>
</dbReference>
<name>A0A3A4NT64_ABYX5</name>
<organism evidence="2 3">
    <name type="scientific">Abyssobacteria bacterium (strain SURF_5)</name>
    <dbReference type="NCBI Taxonomy" id="2093360"/>
    <lineage>
        <taxon>Bacteria</taxon>
        <taxon>Pseudomonadati</taxon>
        <taxon>Candidatus Hydrogenedentota</taxon>
        <taxon>Candidatus Abyssobacteria</taxon>
    </lineage>
</organism>
<dbReference type="Pfam" id="PF07963">
    <property type="entry name" value="N_methyl"/>
    <property type="match status" value="1"/>
</dbReference>
<protein>
    <recommendedName>
        <fullName evidence="4">Prepilin-type N-terminal cleavage/methylation domain-containing protein</fullName>
    </recommendedName>
</protein>
<gene>
    <name evidence="2" type="ORF">C4520_05665</name>
</gene>
<evidence type="ECO:0000313" key="3">
    <source>
        <dbReference type="Proteomes" id="UP000265882"/>
    </source>
</evidence>
<evidence type="ECO:0000313" key="2">
    <source>
        <dbReference type="EMBL" id="RJP23738.1"/>
    </source>
</evidence>
<reference evidence="2 3" key="1">
    <citation type="journal article" date="2017" name="ISME J.">
        <title>Energy and carbon metabolisms in a deep terrestrial subsurface fluid microbial community.</title>
        <authorList>
            <person name="Momper L."/>
            <person name="Jungbluth S.P."/>
            <person name="Lee M.D."/>
            <person name="Amend J.P."/>
        </authorList>
    </citation>
    <scope>NUCLEOTIDE SEQUENCE [LARGE SCALE GENOMIC DNA]</scope>
    <source>
        <strain evidence="2">SURF_5</strain>
    </source>
</reference>
<dbReference type="AlphaFoldDB" id="A0A3A4NT64"/>
<keyword evidence="1" id="KW-0812">Transmembrane</keyword>
<keyword evidence="1" id="KW-0472">Membrane</keyword>
<dbReference type="InterPro" id="IPR012902">
    <property type="entry name" value="N_methyl_site"/>
</dbReference>
<evidence type="ECO:0008006" key="4">
    <source>
        <dbReference type="Google" id="ProtNLM"/>
    </source>
</evidence>
<comment type="caution">
    <text evidence="2">The sequence shown here is derived from an EMBL/GenBank/DDBJ whole genome shotgun (WGS) entry which is preliminary data.</text>
</comment>
<dbReference type="PROSITE" id="PS00409">
    <property type="entry name" value="PROKAR_NTER_METHYL"/>
    <property type="match status" value="1"/>
</dbReference>